<reference evidence="9 10" key="1">
    <citation type="submission" date="2020-08" db="EMBL/GenBank/DDBJ databases">
        <title>Sequencing the genomes of 1000 actinobacteria strains.</title>
        <authorList>
            <person name="Klenk H.-P."/>
        </authorList>
    </citation>
    <scope>NUCLEOTIDE SEQUENCE [LARGE SCALE GENOMIC DNA]</scope>
    <source>
        <strain evidence="9 10">DSM 17945</strain>
    </source>
</reference>
<dbReference type="Gene3D" id="3.30.450.20">
    <property type="entry name" value="PAS domain"/>
    <property type="match status" value="1"/>
</dbReference>
<evidence type="ECO:0000256" key="7">
    <source>
        <dbReference type="ARBA" id="ARBA00022840"/>
    </source>
</evidence>
<dbReference type="Gene3D" id="3.30.565.10">
    <property type="entry name" value="Histidine kinase-like ATPase, C-terminal domain"/>
    <property type="match status" value="1"/>
</dbReference>
<dbReference type="InterPro" id="IPR011102">
    <property type="entry name" value="Sig_transdc_His_kinase_HWE"/>
</dbReference>
<evidence type="ECO:0000256" key="4">
    <source>
        <dbReference type="ARBA" id="ARBA00022679"/>
    </source>
</evidence>
<sequence length="502" mass="53810">MVSSLAQDPLTSHPDLADEDRSWLQLLVGDWQLVADLALADLVLWCPAPRPDPAEGFVAVAQVRPFTAPTLFHRDIVGSRARADLRAVVASTWSGGERPEGAGPVETPDGTLQVRLWPVVRRGRVVAVLSAHGDPNGRPSRSVIEENYIRTADSLLDMMQHGRWPAPEESAGLWAGGTPRVGDGLVVLGPDSVARFTSPNAVSALRRLGIAATLEGHRLTDVLAGTDAARQPSEEGTWAVLTGLRAGRREVQSRGASLTVRSVPLLGPAGWHGALLLLRDVTELRRQEQRLVSKDATIREIHHRVKNNLQTVGSLLRMQARRTSSPEADRALRQAMRRVDTIALVHQTLSEEIDGQVPVDDLLKRQFRLAVEVSGDGRPLEAAASGEFGELPSHVTTPLALVLNELAANAVEHGTAPAGGRVELHAERELTPAGSVLVVSVTDGGSGVQDGWSPGEFQPAADGAGLGLRIVQTMVEGDLRGTLRWERLPDGGTRVVLRIPTA</sequence>
<dbReference type="Proteomes" id="UP000567246">
    <property type="component" value="Unassembled WGS sequence"/>
</dbReference>
<dbReference type="Pfam" id="PF12282">
    <property type="entry name" value="GAF_PdtaS"/>
    <property type="match status" value="1"/>
</dbReference>
<keyword evidence="6 9" id="KW-0418">Kinase</keyword>
<proteinExistence type="predicted"/>
<dbReference type="SUPFAM" id="SSF55874">
    <property type="entry name" value="ATPase domain of HSP90 chaperone/DNA topoisomerase II/histidine kinase"/>
    <property type="match status" value="1"/>
</dbReference>
<evidence type="ECO:0000259" key="8">
    <source>
        <dbReference type="PROSITE" id="PS50109"/>
    </source>
</evidence>
<dbReference type="SMART" id="SM00387">
    <property type="entry name" value="HATPase_c"/>
    <property type="match status" value="1"/>
</dbReference>
<dbReference type="InterPro" id="IPR038424">
    <property type="entry name" value="H_kinase_PdtaS_GAF_sf"/>
</dbReference>
<accession>A0A7W9JHR2</accession>
<dbReference type="AlphaFoldDB" id="A0A7W9JHR2"/>
<organism evidence="9 10">
    <name type="scientific">Micrococcus endophyticus</name>
    <dbReference type="NCBI Taxonomy" id="455343"/>
    <lineage>
        <taxon>Bacteria</taxon>
        <taxon>Bacillati</taxon>
        <taxon>Actinomycetota</taxon>
        <taxon>Actinomycetes</taxon>
        <taxon>Micrococcales</taxon>
        <taxon>Micrococcaceae</taxon>
        <taxon>Micrococcus</taxon>
    </lineage>
</organism>
<dbReference type="GO" id="GO:0005524">
    <property type="term" value="F:ATP binding"/>
    <property type="evidence" value="ECO:0007669"/>
    <property type="project" value="UniProtKB-KW"/>
</dbReference>
<dbReference type="GO" id="GO:0004673">
    <property type="term" value="F:protein histidine kinase activity"/>
    <property type="evidence" value="ECO:0007669"/>
    <property type="project" value="UniProtKB-EC"/>
</dbReference>
<dbReference type="RefSeq" id="WP_184170398.1">
    <property type="nucleotide sequence ID" value="NZ_BAABAG010000010.1"/>
</dbReference>
<comment type="catalytic activity">
    <reaction evidence="1">
        <text>ATP + protein L-histidine = ADP + protein N-phospho-L-histidine.</text>
        <dbReference type="EC" id="2.7.13.3"/>
    </reaction>
</comment>
<dbReference type="SMART" id="SM00911">
    <property type="entry name" value="HWE_HK"/>
    <property type="match status" value="1"/>
</dbReference>
<evidence type="ECO:0000256" key="2">
    <source>
        <dbReference type="ARBA" id="ARBA00012438"/>
    </source>
</evidence>
<protein>
    <recommendedName>
        <fullName evidence="2">histidine kinase</fullName>
        <ecNumber evidence="2">2.7.13.3</ecNumber>
    </recommendedName>
</protein>
<gene>
    <name evidence="9" type="ORF">HDA33_000403</name>
</gene>
<keyword evidence="4" id="KW-0808">Transferase</keyword>
<dbReference type="EMBL" id="JACHMW010000001">
    <property type="protein sequence ID" value="MBB5847839.1"/>
    <property type="molecule type" value="Genomic_DNA"/>
</dbReference>
<keyword evidence="5" id="KW-0547">Nucleotide-binding</keyword>
<evidence type="ECO:0000256" key="5">
    <source>
        <dbReference type="ARBA" id="ARBA00022741"/>
    </source>
</evidence>
<feature type="domain" description="Histidine kinase" evidence="8">
    <location>
        <begin position="300"/>
        <end position="502"/>
    </location>
</feature>
<keyword evidence="7" id="KW-0067">ATP-binding</keyword>
<dbReference type="InterPro" id="IPR036890">
    <property type="entry name" value="HATPase_C_sf"/>
</dbReference>
<name>A0A7W9JHR2_9MICC</name>
<evidence type="ECO:0000313" key="9">
    <source>
        <dbReference type="EMBL" id="MBB5847839.1"/>
    </source>
</evidence>
<dbReference type="Pfam" id="PF07568">
    <property type="entry name" value="HisKA_2"/>
    <property type="match status" value="1"/>
</dbReference>
<dbReference type="InterPro" id="IPR022066">
    <property type="entry name" value="PdtaS_GAF"/>
</dbReference>
<dbReference type="Gene3D" id="3.30.450.280">
    <property type="entry name" value="GAF domain"/>
    <property type="match status" value="1"/>
</dbReference>
<evidence type="ECO:0000256" key="1">
    <source>
        <dbReference type="ARBA" id="ARBA00000085"/>
    </source>
</evidence>
<dbReference type="InterPro" id="IPR005467">
    <property type="entry name" value="His_kinase_dom"/>
</dbReference>
<evidence type="ECO:0000256" key="3">
    <source>
        <dbReference type="ARBA" id="ARBA00022553"/>
    </source>
</evidence>
<keyword evidence="10" id="KW-1185">Reference proteome</keyword>
<dbReference type="Pfam" id="PF02518">
    <property type="entry name" value="HATPase_c"/>
    <property type="match status" value="1"/>
</dbReference>
<keyword evidence="3" id="KW-0597">Phosphoprotein</keyword>
<dbReference type="EC" id="2.7.13.3" evidence="2"/>
<dbReference type="PANTHER" id="PTHR41523">
    <property type="entry name" value="TWO-COMPONENT SYSTEM SENSOR PROTEIN"/>
    <property type="match status" value="1"/>
</dbReference>
<dbReference type="PROSITE" id="PS50109">
    <property type="entry name" value="HIS_KIN"/>
    <property type="match status" value="1"/>
</dbReference>
<dbReference type="PANTHER" id="PTHR41523:SF8">
    <property type="entry name" value="ETHYLENE RESPONSE SENSOR PROTEIN"/>
    <property type="match status" value="1"/>
</dbReference>
<evidence type="ECO:0000313" key="10">
    <source>
        <dbReference type="Proteomes" id="UP000567246"/>
    </source>
</evidence>
<dbReference type="InterPro" id="IPR003594">
    <property type="entry name" value="HATPase_dom"/>
</dbReference>
<comment type="caution">
    <text evidence="9">The sequence shown here is derived from an EMBL/GenBank/DDBJ whole genome shotgun (WGS) entry which is preliminary data.</text>
</comment>
<dbReference type="InterPro" id="IPR011495">
    <property type="entry name" value="Sig_transdc_His_kin_sub2_dim/P"/>
</dbReference>
<evidence type="ECO:0000256" key="6">
    <source>
        <dbReference type="ARBA" id="ARBA00022777"/>
    </source>
</evidence>